<proteinExistence type="predicted"/>
<dbReference type="RefSeq" id="WP_114828926.1">
    <property type="nucleotide sequence ID" value="NZ_QQTO01000022.1"/>
</dbReference>
<organism evidence="1 2">
    <name type="scientific">Bosea caraganae</name>
    <dbReference type="NCBI Taxonomy" id="2763117"/>
    <lineage>
        <taxon>Bacteria</taxon>
        <taxon>Pseudomonadati</taxon>
        <taxon>Pseudomonadota</taxon>
        <taxon>Alphaproteobacteria</taxon>
        <taxon>Hyphomicrobiales</taxon>
        <taxon>Boseaceae</taxon>
        <taxon>Bosea</taxon>
    </lineage>
</organism>
<dbReference type="PANTHER" id="PTHR34129">
    <property type="entry name" value="BLR1139 PROTEIN"/>
    <property type="match status" value="1"/>
</dbReference>
<dbReference type="AlphaFoldDB" id="A0A370L7L4"/>
<accession>A0A370L7L4</accession>
<gene>
    <name evidence="1" type="ORF">DWE98_09280</name>
</gene>
<dbReference type="Proteomes" id="UP000255207">
    <property type="component" value="Unassembled WGS sequence"/>
</dbReference>
<evidence type="ECO:0000313" key="1">
    <source>
        <dbReference type="EMBL" id="RDJ26036.1"/>
    </source>
</evidence>
<dbReference type="EMBL" id="QQTP01000004">
    <property type="protein sequence ID" value="RDJ26036.1"/>
    <property type="molecule type" value="Genomic_DNA"/>
</dbReference>
<dbReference type="OrthoDB" id="9799937at2"/>
<dbReference type="SUPFAM" id="SSF56399">
    <property type="entry name" value="ADP-ribosylation"/>
    <property type="match status" value="1"/>
</dbReference>
<dbReference type="Gene3D" id="3.20.170.20">
    <property type="entry name" value="Protein of unknown function DUF952"/>
    <property type="match status" value="1"/>
</dbReference>
<dbReference type="PANTHER" id="PTHR34129:SF1">
    <property type="entry name" value="DUF952 DOMAIN-CONTAINING PROTEIN"/>
    <property type="match status" value="1"/>
</dbReference>
<keyword evidence="2" id="KW-1185">Reference proteome</keyword>
<dbReference type="InterPro" id="IPR009297">
    <property type="entry name" value="DUF952"/>
</dbReference>
<sequence length="128" mass="13970">MLYVDPTQDRRGLQLPLIYKICPEPLWRDAETAGYFAGAPVDLADGFIHFSTAAQARETAAKHFAGQSGLLLIAVDDAKLGPALRYEPSRGGALFPHLYTPLDSRAVRWVAPLPLGRDGSHLFPEDIA</sequence>
<dbReference type="Pfam" id="PF06108">
    <property type="entry name" value="DUF952"/>
    <property type="match status" value="1"/>
</dbReference>
<name>A0A370L7L4_9HYPH</name>
<evidence type="ECO:0000313" key="2">
    <source>
        <dbReference type="Proteomes" id="UP000255207"/>
    </source>
</evidence>
<protein>
    <submittedName>
        <fullName evidence="1">DUF952 domain-containing protein</fullName>
    </submittedName>
</protein>
<comment type="caution">
    <text evidence="1">The sequence shown here is derived from an EMBL/GenBank/DDBJ whole genome shotgun (WGS) entry which is preliminary data.</text>
</comment>
<reference evidence="2" key="1">
    <citation type="submission" date="2018-07" db="EMBL/GenBank/DDBJ databases">
        <authorList>
            <person name="Safronova V.I."/>
            <person name="Chirak E.R."/>
            <person name="Sazanova A.L."/>
        </authorList>
    </citation>
    <scope>NUCLEOTIDE SEQUENCE [LARGE SCALE GENOMIC DNA]</scope>
    <source>
        <strain evidence="2">RCAM04685</strain>
    </source>
</reference>